<accession>A5KJL2</accession>
<protein>
    <submittedName>
        <fullName evidence="1">Uncharacterized protein</fullName>
    </submittedName>
</protein>
<dbReference type="EMBL" id="AAVP02000001">
    <property type="protein sequence ID" value="EDK25515.1"/>
    <property type="molecule type" value="Genomic_DNA"/>
</dbReference>
<name>A5KJL2_9FIRM</name>
<reference evidence="1 2" key="1">
    <citation type="submission" date="2007-03" db="EMBL/GenBank/DDBJ databases">
        <authorList>
            <person name="Fulton L."/>
            <person name="Clifton S."/>
            <person name="Fulton B."/>
            <person name="Xu J."/>
            <person name="Minx P."/>
            <person name="Pepin K.H."/>
            <person name="Johnson M."/>
            <person name="Thiruvilangam P."/>
            <person name="Bhonagiri V."/>
            <person name="Nash W.E."/>
            <person name="Mardis E.R."/>
            <person name="Wilson R.K."/>
        </authorList>
    </citation>
    <scope>NUCLEOTIDE SEQUENCE [LARGE SCALE GENOMIC DNA]</scope>
    <source>
        <strain evidence="1 2">ATCC 27756</strain>
    </source>
</reference>
<proteinExistence type="predicted"/>
<evidence type="ECO:0000313" key="2">
    <source>
        <dbReference type="Proteomes" id="UP000003577"/>
    </source>
</evidence>
<dbReference type="AlphaFoldDB" id="A5KJL2"/>
<reference evidence="1 2" key="2">
    <citation type="submission" date="2007-04" db="EMBL/GenBank/DDBJ databases">
        <title>Draft genome sequence of Ruminococcus torques (ATCC 27756).</title>
        <authorList>
            <person name="Sudarsanam P."/>
            <person name="Ley R."/>
            <person name="Guruge J."/>
            <person name="Turnbaugh P.J."/>
            <person name="Mahowald M."/>
            <person name="Liep D."/>
            <person name="Gordon J."/>
        </authorList>
    </citation>
    <scope>NUCLEOTIDE SEQUENCE [LARGE SCALE GENOMIC DNA]</scope>
    <source>
        <strain evidence="1 2">ATCC 27756</strain>
    </source>
</reference>
<gene>
    <name evidence="1" type="ORF">RUMTOR_00410</name>
</gene>
<dbReference type="PaxDb" id="411460-RUMTOR_00410"/>
<organism evidence="1 2">
    <name type="scientific">[Ruminococcus] torques ATCC 27756</name>
    <dbReference type="NCBI Taxonomy" id="411460"/>
    <lineage>
        <taxon>Bacteria</taxon>
        <taxon>Bacillati</taxon>
        <taxon>Bacillota</taxon>
        <taxon>Clostridia</taxon>
        <taxon>Lachnospirales</taxon>
        <taxon>Lachnospiraceae</taxon>
        <taxon>Mediterraneibacter</taxon>
    </lineage>
</organism>
<dbReference type="HOGENOM" id="CLU_3348264_0_0_9"/>
<sequence>MMYYYAKRMHIHFIFCEEILRQGRFVKSKQQRGANRL</sequence>
<comment type="caution">
    <text evidence="1">The sequence shown here is derived from an EMBL/GenBank/DDBJ whole genome shotgun (WGS) entry which is preliminary data.</text>
</comment>
<evidence type="ECO:0000313" key="1">
    <source>
        <dbReference type="EMBL" id="EDK25515.1"/>
    </source>
</evidence>
<dbReference type="Proteomes" id="UP000003577">
    <property type="component" value="Unassembled WGS sequence"/>
</dbReference>